<dbReference type="Pfam" id="PF00438">
    <property type="entry name" value="S-AdoMet_synt_N"/>
    <property type="match status" value="1"/>
</dbReference>
<dbReference type="InterPro" id="IPR022628">
    <property type="entry name" value="S-AdoMet_synt_N"/>
</dbReference>
<keyword evidence="6 10" id="KW-0547">Nucleotide-binding</keyword>
<dbReference type="EMBL" id="CAMPGE010010821">
    <property type="protein sequence ID" value="CAI2369669.1"/>
    <property type="molecule type" value="Genomic_DNA"/>
</dbReference>
<dbReference type="InterPro" id="IPR022629">
    <property type="entry name" value="S-AdoMet_synt_central"/>
</dbReference>
<comment type="function">
    <text evidence="10">Catalyzes the formation of S-adenosylmethionine from methionine and ATP.</text>
</comment>
<keyword evidence="16" id="KW-1185">Reference proteome</keyword>
<evidence type="ECO:0000256" key="8">
    <source>
        <dbReference type="ARBA" id="ARBA00022842"/>
    </source>
</evidence>
<dbReference type="Pfam" id="PF02772">
    <property type="entry name" value="S-AdoMet_synt_M"/>
    <property type="match status" value="1"/>
</dbReference>
<dbReference type="PANTHER" id="PTHR11964">
    <property type="entry name" value="S-ADENOSYLMETHIONINE SYNTHETASE"/>
    <property type="match status" value="1"/>
</dbReference>
<feature type="domain" description="S-adenosylmethionine synthetase N-terminal" evidence="12">
    <location>
        <begin position="15"/>
        <end position="113"/>
    </location>
</feature>
<dbReference type="GO" id="GO:0006556">
    <property type="term" value="P:S-adenosylmethionine biosynthetic process"/>
    <property type="evidence" value="ECO:0007669"/>
    <property type="project" value="InterPro"/>
</dbReference>
<evidence type="ECO:0000256" key="5">
    <source>
        <dbReference type="ARBA" id="ARBA00022723"/>
    </source>
</evidence>
<evidence type="ECO:0000256" key="11">
    <source>
        <dbReference type="RuleBase" id="RU004462"/>
    </source>
</evidence>
<evidence type="ECO:0000259" key="12">
    <source>
        <dbReference type="Pfam" id="PF00438"/>
    </source>
</evidence>
<evidence type="ECO:0000256" key="10">
    <source>
        <dbReference type="RuleBase" id="RU000541"/>
    </source>
</evidence>
<feature type="domain" description="S-adenosylmethionine synthetase central" evidence="13">
    <location>
        <begin position="130"/>
        <end position="252"/>
    </location>
</feature>
<keyword evidence="7 10" id="KW-0067">ATP-binding</keyword>
<evidence type="ECO:0000256" key="9">
    <source>
        <dbReference type="ARBA" id="ARBA00022958"/>
    </source>
</evidence>
<accession>A0AAD1XAY7</accession>
<dbReference type="PIRSF" id="PIRSF000497">
    <property type="entry name" value="MAT"/>
    <property type="match status" value="1"/>
</dbReference>
<reference evidence="15" key="1">
    <citation type="submission" date="2023-07" db="EMBL/GenBank/DDBJ databases">
        <authorList>
            <consortium name="AG Swart"/>
            <person name="Singh M."/>
            <person name="Singh A."/>
            <person name="Seah K."/>
            <person name="Emmerich C."/>
        </authorList>
    </citation>
    <scope>NUCLEOTIDE SEQUENCE</scope>
    <source>
        <strain evidence="15">DP1</strain>
    </source>
</reference>
<proteinExistence type="inferred from homology"/>
<dbReference type="GO" id="GO:0005524">
    <property type="term" value="F:ATP binding"/>
    <property type="evidence" value="ECO:0007669"/>
    <property type="project" value="UniProtKB-KW"/>
</dbReference>
<dbReference type="EC" id="2.5.1.6" evidence="10"/>
<dbReference type="Gene3D" id="3.30.300.10">
    <property type="match status" value="3"/>
</dbReference>
<evidence type="ECO:0000259" key="13">
    <source>
        <dbReference type="Pfam" id="PF02772"/>
    </source>
</evidence>
<dbReference type="AlphaFoldDB" id="A0AAD1XAY7"/>
<dbReference type="PROSITE" id="PS00377">
    <property type="entry name" value="ADOMET_SYNTHASE_2"/>
    <property type="match status" value="1"/>
</dbReference>
<dbReference type="InterPro" id="IPR022630">
    <property type="entry name" value="S-AdoMet_synt_C"/>
</dbReference>
<comment type="cofactor">
    <cofactor evidence="10">
        <name>K(+)</name>
        <dbReference type="ChEBI" id="CHEBI:29103"/>
    </cofactor>
    <text evidence="10">Binds 1 potassium ion per subunit. The potassium ion interacts primarily with the substrate.</text>
</comment>
<evidence type="ECO:0000313" key="16">
    <source>
        <dbReference type="Proteomes" id="UP001295684"/>
    </source>
</evidence>
<dbReference type="GO" id="GO:0046872">
    <property type="term" value="F:metal ion binding"/>
    <property type="evidence" value="ECO:0007669"/>
    <property type="project" value="UniProtKB-KW"/>
</dbReference>
<evidence type="ECO:0000256" key="6">
    <source>
        <dbReference type="ARBA" id="ARBA00022741"/>
    </source>
</evidence>
<keyword evidence="4 10" id="KW-0808">Transferase</keyword>
<gene>
    <name evidence="15" type="ORF">ECRASSUSDP1_LOCUS10972</name>
</gene>
<sequence>MEESKALSSEEGKTFYFASESVGEGHPDKLCDQISDALVDACIEVDPDSILGMEAVMKGDLVVLLGEISMKDREKVDAPQIARDVIKEVGYDCQETGLDYQTCRIVTKIPMQSKEITDAIRDRKAKKEDLGAGDQGMMFGYATDESGDDSFHPLSHLFANRITHKLCELRKSGDIEWLMPDCKSQVCMKYKTEGTTVEPVSVHYVIVSTQHKLGIDSKEIEATVIEKVIKPIIEDKYLTEETKFIINPSGSFVVGGPQAVSGLTGRKIISDTYGGWASHGGGCFSGKDPSKIDRTASYYARYVAKSLVASGLAKRVMVELAYAISVSDPLCVHVTSYGTVKEGYTDEDLLEVTKNNFNFRPYQMIEELKMRRPIFKKTTVFGHFGRNDPDFQWECPKKLEFPEKE</sequence>
<organism evidence="15 16">
    <name type="scientific">Euplotes crassus</name>
    <dbReference type="NCBI Taxonomy" id="5936"/>
    <lineage>
        <taxon>Eukaryota</taxon>
        <taxon>Sar</taxon>
        <taxon>Alveolata</taxon>
        <taxon>Ciliophora</taxon>
        <taxon>Intramacronucleata</taxon>
        <taxon>Spirotrichea</taxon>
        <taxon>Hypotrichia</taxon>
        <taxon>Euplotida</taxon>
        <taxon>Euplotidae</taxon>
        <taxon>Moneuplotes</taxon>
    </lineage>
</organism>
<comment type="caution">
    <text evidence="15">The sequence shown here is derived from an EMBL/GenBank/DDBJ whole genome shotgun (WGS) entry which is preliminary data.</text>
</comment>
<dbReference type="FunFam" id="3.30.300.10:FF:000003">
    <property type="entry name" value="S-adenosylmethionine synthase"/>
    <property type="match status" value="1"/>
</dbReference>
<feature type="domain" description="S-adenosylmethionine synthetase C-terminal" evidence="14">
    <location>
        <begin position="254"/>
        <end position="394"/>
    </location>
</feature>
<keyword evidence="9 10" id="KW-0630">Potassium</keyword>
<dbReference type="SUPFAM" id="SSF55973">
    <property type="entry name" value="S-adenosylmethionine synthetase"/>
    <property type="match status" value="3"/>
</dbReference>
<keyword evidence="3 10" id="KW-0554">One-carbon metabolism</keyword>
<comment type="cofactor">
    <cofactor evidence="10">
        <name>Mg(2+)</name>
        <dbReference type="ChEBI" id="CHEBI:18420"/>
    </cofactor>
    <text evidence="10">Binds 2 magnesium ions per subunit. The magnesium ions interact primarily with the substrate.</text>
</comment>
<dbReference type="GO" id="GO:0004478">
    <property type="term" value="F:methionine adenosyltransferase activity"/>
    <property type="evidence" value="ECO:0007669"/>
    <property type="project" value="UniProtKB-EC"/>
</dbReference>
<dbReference type="GO" id="GO:0006730">
    <property type="term" value="P:one-carbon metabolic process"/>
    <property type="evidence" value="ECO:0007669"/>
    <property type="project" value="UniProtKB-KW"/>
</dbReference>
<protein>
    <recommendedName>
        <fullName evidence="10">S-adenosylmethionine synthase</fullName>
        <ecNumber evidence="10">2.5.1.6</ecNumber>
    </recommendedName>
</protein>
<dbReference type="PROSITE" id="PS00376">
    <property type="entry name" value="ADOMET_SYNTHASE_1"/>
    <property type="match status" value="1"/>
</dbReference>
<dbReference type="InterPro" id="IPR022636">
    <property type="entry name" value="S-AdoMet_synthetase_sfam"/>
</dbReference>
<comment type="catalytic activity">
    <reaction evidence="10">
        <text>L-methionine + ATP + H2O = S-adenosyl-L-methionine + phosphate + diphosphate</text>
        <dbReference type="Rhea" id="RHEA:21080"/>
        <dbReference type="ChEBI" id="CHEBI:15377"/>
        <dbReference type="ChEBI" id="CHEBI:30616"/>
        <dbReference type="ChEBI" id="CHEBI:33019"/>
        <dbReference type="ChEBI" id="CHEBI:43474"/>
        <dbReference type="ChEBI" id="CHEBI:57844"/>
        <dbReference type="ChEBI" id="CHEBI:59789"/>
        <dbReference type="EC" id="2.5.1.6"/>
    </reaction>
</comment>
<name>A0AAD1XAY7_EUPCR</name>
<evidence type="ECO:0000256" key="2">
    <source>
        <dbReference type="ARBA" id="ARBA00009685"/>
    </source>
</evidence>
<evidence type="ECO:0000256" key="4">
    <source>
        <dbReference type="ARBA" id="ARBA00022679"/>
    </source>
</evidence>
<keyword evidence="8 10" id="KW-0460">Magnesium</keyword>
<dbReference type="Proteomes" id="UP001295684">
    <property type="component" value="Unassembled WGS sequence"/>
</dbReference>
<evidence type="ECO:0000256" key="3">
    <source>
        <dbReference type="ARBA" id="ARBA00022563"/>
    </source>
</evidence>
<keyword evidence="5 10" id="KW-0479">Metal-binding</keyword>
<evidence type="ECO:0000313" key="15">
    <source>
        <dbReference type="EMBL" id="CAI2369669.1"/>
    </source>
</evidence>
<evidence type="ECO:0000256" key="1">
    <source>
        <dbReference type="ARBA" id="ARBA00005224"/>
    </source>
</evidence>
<dbReference type="InterPro" id="IPR002133">
    <property type="entry name" value="S-AdoMet_synthetase"/>
</dbReference>
<comment type="pathway">
    <text evidence="1 10">Amino-acid biosynthesis; S-adenosyl-L-methionine biosynthesis; S-adenosyl-L-methionine from L-methionine: step 1/1.</text>
</comment>
<evidence type="ECO:0000259" key="14">
    <source>
        <dbReference type="Pfam" id="PF02773"/>
    </source>
</evidence>
<comment type="similarity">
    <text evidence="2 11">Belongs to the AdoMet synthase family.</text>
</comment>
<dbReference type="InterPro" id="IPR022631">
    <property type="entry name" value="ADOMET_SYNTHASE_CS"/>
</dbReference>
<evidence type="ECO:0000256" key="7">
    <source>
        <dbReference type="ARBA" id="ARBA00022840"/>
    </source>
</evidence>
<dbReference type="Pfam" id="PF02773">
    <property type="entry name" value="S-AdoMet_synt_C"/>
    <property type="match status" value="1"/>
</dbReference>
<dbReference type="NCBIfam" id="TIGR01034">
    <property type="entry name" value="metK"/>
    <property type="match status" value="1"/>
</dbReference>
<dbReference type="CDD" id="cd18079">
    <property type="entry name" value="S-AdoMet_synt"/>
    <property type="match status" value="1"/>
</dbReference>